<dbReference type="GO" id="GO:0005737">
    <property type="term" value="C:cytoplasm"/>
    <property type="evidence" value="ECO:0007669"/>
    <property type="project" value="TreeGrafter"/>
</dbReference>
<dbReference type="GO" id="GO:0016491">
    <property type="term" value="F:oxidoreductase activity"/>
    <property type="evidence" value="ECO:0007669"/>
    <property type="project" value="UniProtKB-KW"/>
</dbReference>
<evidence type="ECO:0000313" key="3">
    <source>
        <dbReference type="EMBL" id="MQW68987.1"/>
    </source>
</evidence>
<dbReference type="Pfam" id="PF01266">
    <property type="entry name" value="DAO"/>
    <property type="match status" value="1"/>
</dbReference>
<evidence type="ECO:0000259" key="2">
    <source>
        <dbReference type="Pfam" id="PF01266"/>
    </source>
</evidence>
<sequence length="374" mass="39405">MPLLDDCDIAVVGGGLVGAALAWGLARTGLKTMVLDGGDLDPRASRANFALVWVQGKGLHAPHYALWSKASAERWPTFAAALAADSGIDVALSQRGAFSFALSQGELGMLAAELETIAAETNGAAAPYEILTAEETRRRLPLVGQDVVGAAYSPADGHVNSLRLFHALHTAMRHRGVDYRACHAVERIEPVGAGFRLAGAFGTIFARRIVLAAGIDNQRLAAMVGLHAPLKHSKGQILVTEKCRPLFEYTSATIRQADEGGVMIGDSEETHTTAIATNQEISAVLANRAVRVFPCLAELNVVRSWAGFRVKTRDGLPIYAQSASHPGAFIAVCHSGVTLAANHALVVAPQIAGGALSSDLAPFHSGRFHVSENS</sequence>
<name>A0A6G1WH60_9HYPH</name>
<gene>
    <name evidence="3" type="ORF">GHJ91_07295</name>
</gene>
<dbReference type="InterPro" id="IPR006076">
    <property type="entry name" value="FAD-dep_OxRdtase"/>
</dbReference>
<organism evidence="3">
    <name type="scientific">Sinorhizobium medicae</name>
    <dbReference type="NCBI Taxonomy" id="110321"/>
    <lineage>
        <taxon>Bacteria</taxon>
        <taxon>Pseudomonadati</taxon>
        <taxon>Pseudomonadota</taxon>
        <taxon>Alphaproteobacteria</taxon>
        <taxon>Hyphomicrobiales</taxon>
        <taxon>Rhizobiaceae</taxon>
        <taxon>Sinorhizobium/Ensifer group</taxon>
        <taxon>Sinorhizobium</taxon>
    </lineage>
</organism>
<dbReference type="SUPFAM" id="SSF54373">
    <property type="entry name" value="FAD-linked reductases, C-terminal domain"/>
    <property type="match status" value="1"/>
</dbReference>
<dbReference type="Gene3D" id="3.50.50.60">
    <property type="entry name" value="FAD/NAD(P)-binding domain"/>
    <property type="match status" value="1"/>
</dbReference>
<dbReference type="RefSeq" id="WP_153317039.1">
    <property type="nucleotide sequence ID" value="NZ_WISB01000042.1"/>
</dbReference>
<dbReference type="PANTHER" id="PTHR13847">
    <property type="entry name" value="SARCOSINE DEHYDROGENASE-RELATED"/>
    <property type="match status" value="1"/>
</dbReference>
<feature type="domain" description="FAD dependent oxidoreductase" evidence="2">
    <location>
        <begin position="8"/>
        <end position="348"/>
    </location>
</feature>
<comment type="caution">
    <text evidence="3">The sequence shown here is derived from an EMBL/GenBank/DDBJ whole genome shotgun (WGS) entry which is preliminary data.</text>
</comment>
<dbReference type="EMBL" id="WISB01000042">
    <property type="protein sequence ID" value="MQW68987.1"/>
    <property type="molecule type" value="Genomic_DNA"/>
</dbReference>
<keyword evidence="1" id="KW-0560">Oxidoreductase</keyword>
<evidence type="ECO:0000256" key="1">
    <source>
        <dbReference type="ARBA" id="ARBA00023002"/>
    </source>
</evidence>
<accession>A0A6G1WH60</accession>
<dbReference type="Gene3D" id="3.30.9.10">
    <property type="entry name" value="D-Amino Acid Oxidase, subunit A, domain 2"/>
    <property type="match status" value="1"/>
</dbReference>
<proteinExistence type="predicted"/>
<dbReference type="SUPFAM" id="SSF51905">
    <property type="entry name" value="FAD/NAD(P)-binding domain"/>
    <property type="match status" value="1"/>
</dbReference>
<dbReference type="PANTHER" id="PTHR13847:SF289">
    <property type="entry name" value="GLYCINE OXIDASE"/>
    <property type="match status" value="1"/>
</dbReference>
<reference evidence="3" key="1">
    <citation type="journal article" date="2013" name="Genome Biol.">
        <title>Comparative genomics of the core and accessory genomes of 48 Sinorhizobium strains comprising five genospecies.</title>
        <authorList>
            <person name="Sugawara M."/>
            <person name="Epstein B."/>
            <person name="Badgley B.D."/>
            <person name="Unno T."/>
            <person name="Xu L."/>
            <person name="Reese J."/>
            <person name="Gyaneshwar P."/>
            <person name="Denny R."/>
            <person name="Mudge J."/>
            <person name="Bharti A.K."/>
            <person name="Farmer A.D."/>
            <person name="May G.D."/>
            <person name="Woodward J.E."/>
            <person name="Medigue C."/>
            <person name="Vallenet D."/>
            <person name="Lajus A."/>
            <person name="Rouy Z."/>
            <person name="Martinez-Vaz B."/>
            <person name="Tiffin P."/>
            <person name="Young N.D."/>
            <person name="Sadowsky M.J."/>
        </authorList>
    </citation>
    <scope>NUCLEOTIDE SEQUENCE</scope>
    <source>
        <strain evidence="3">M1</strain>
    </source>
</reference>
<dbReference type="InterPro" id="IPR036188">
    <property type="entry name" value="FAD/NAD-bd_sf"/>
</dbReference>
<protein>
    <submittedName>
        <fullName evidence="3">FAD-dependent oxidoreductase</fullName>
    </submittedName>
</protein>
<dbReference type="AlphaFoldDB" id="A0A6G1WH60"/>